<keyword evidence="1" id="KW-1133">Transmembrane helix</keyword>
<dbReference type="AlphaFoldDB" id="A0A9P9YBC7"/>
<accession>A0A9P9YBC7</accession>
<sequence length="105" mass="11977">MMCRWRVKLLSRLRIHWISVLYCGWMSTSVTRFSLAYWMSRSPALRGLNNVVLIHFALPQLSIKEQKLVIDGAAARAECSRFISEMELAGLGQAIPLFCGLTSFR</sequence>
<name>A0A9P9YBC7_9MUSC</name>
<keyword evidence="3" id="KW-1185">Reference proteome</keyword>
<dbReference type="Proteomes" id="UP001059596">
    <property type="component" value="Unassembled WGS sequence"/>
</dbReference>
<organism evidence="2 3">
    <name type="scientific">Drosophila gunungcola</name>
    <name type="common">fruit fly</name>
    <dbReference type="NCBI Taxonomy" id="103775"/>
    <lineage>
        <taxon>Eukaryota</taxon>
        <taxon>Metazoa</taxon>
        <taxon>Ecdysozoa</taxon>
        <taxon>Arthropoda</taxon>
        <taxon>Hexapoda</taxon>
        <taxon>Insecta</taxon>
        <taxon>Pterygota</taxon>
        <taxon>Neoptera</taxon>
        <taxon>Endopterygota</taxon>
        <taxon>Diptera</taxon>
        <taxon>Brachycera</taxon>
        <taxon>Muscomorpha</taxon>
        <taxon>Ephydroidea</taxon>
        <taxon>Drosophilidae</taxon>
        <taxon>Drosophila</taxon>
        <taxon>Sophophora</taxon>
    </lineage>
</organism>
<protein>
    <submittedName>
        <fullName evidence="2">Uncharacterized protein</fullName>
    </submittedName>
</protein>
<feature type="non-terminal residue" evidence="2">
    <location>
        <position position="1"/>
    </location>
</feature>
<keyword evidence="1" id="KW-0472">Membrane</keyword>
<evidence type="ECO:0000256" key="1">
    <source>
        <dbReference type="SAM" id="Phobius"/>
    </source>
</evidence>
<feature type="transmembrane region" description="Helical" evidence="1">
    <location>
        <begin position="20"/>
        <end position="39"/>
    </location>
</feature>
<dbReference type="EMBL" id="JAMKOV010000098">
    <property type="protein sequence ID" value="KAI8033813.1"/>
    <property type="molecule type" value="Genomic_DNA"/>
</dbReference>
<evidence type="ECO:0000313" key="3">
    <source>
        <dbReference type="Proteomes" id="UP001059596"/>
    </source>
</evidence>
<evidence type="ECO:0000313" key="2">
    <source>
        <dbReference type="EMBL" id="KAI8033813.1"/>
    </source>
</evidence>
<proteinExistence type="predicted"/>
<comment type="caution">
    <text evidence="2">The sequence shown here is derived from an EMBL/GenBank/DDBJ whole genome shotgun (WGS) entry which is preliminary data.</text>
</comment>
<keyword evidence="1" id="KW-0812">Transmembrane</keyword>
<reference evidence="2" key="1">
    <citation type="journal article" date="2023" name="Genome Biol. Evol.">
        <title>Long-read-based Genome Assembly of Drosophila gunungcola Reveals Fewer Chemosensory Genes in Flower-breeding Species.</title>
        <authorList>
            <person name="Negi A."/>
            <person name="Liao B.Y."/>
            <person name="Yeh S.D."/>
        </authorList>
    </citation>
    <scope>NUCLEOTIDE SEQUENCE</scope>
    <source>
        <strain evidence="2">Sukarami</strain>
    </source>
</reference>
<gene>
    <name evidence="2" type="ORF">M5D96_013397</name>
</gene>